<evidence type="ECO:0000313" key="3">
    <source>
        <dbReference type="Proteomes" id="UP001303115"/>
    </source>
</evidence>
<dbReference type="Gene3D" id="3.90.1200.10">
    <property type="match status" value="1"/>
</dbReference>
<dbReference type="AlphaFoldDB" id="A0AAN6P9F7"/>
<dbReference type="InterPro" id="IPR051678">
    <property type="entry name" value="AGP_Transferase"/>
</dbReference>
<feature type="domain" description="Aminoglycoside phosphotransferase" evidence="1">
    <location>
        <begin position="78"/>
        <end position="295"/>
    </location>
</feature>
<dbReference type="EMBL" id="MU854633">
    <property type="protein sequence ID" value="KAK4032226.1"/>
    <property type="molecule type" value="Genomic_DNA"/>
</dbReference>
<accession>A0AAN6P9F7</accession>
<proteinExistence type="predicted"/>
<dbReference type="Pfam" id="PF01636">
    <property type="entry name" value="APH"/>
    <property type="match status" value="1"/>
</dbReference>
<evidence type="ECO:0000259" key="1">
    <source>
        <dbReference type="Pfam" id="PF01636"/>
    </source>
</evidence>
<evidence type="ECO:0000313" key="2">
    <source>
        <dbReference type="EMBL" id="KAK4032226.1"/>
    </source>
</evidence>
<sequence>MTPPTTPQLNWKTDAINENKSLSHINWPALTRYAATARRQLDGVDCSSCQLSPKYNMGGLHVVRRIEFDDSVQWLARLQLKPPTPASSQRLLTEVHTMAAVRSKSGIPVPEVFAYDAAGEESGVGAAFMLMEFVPGDTAMDSFGGWETHKGETPAQYKDKFHEALADIQTQMASIRFPKIGTIVIRDGNLDVGPISNLGGPFNTAAEYFEAWAQTARFPYKEATVRSRTPEGLVEEVLAAIWSFPSRVRELAGRFPFRDGPFPLIRTDLYSSNIIIDKECNVLSVIDWENAFVGPWELVEFNKQLSIVPPAMDGPLFKRTEWWMAMEGARTEYVRLVQRAEEERGFDNRLSTILSDGNVQAFAHAFWLYGDGCIGFYDRVVKDLLHQGKS</sequence>
<dbReference type="Gene3D" id="3.30.200.20">
    <property type="entry name" value="Phosphorylase Kinase, domain 1"/>
    <property type="match status" value="1"/>
</dbReference>
<name>A0AAN6P9F7_9PEZI</name>
<dbReference type="SUPFAM" id="SSF56112">
    <property type="entry name" value="Protein kinase-like (PK-like)"/>
    <property type="match status" value="1"/>
</dbReference>
<dbReference type="PANTHER" id="PTHR21310:SF37">
    <property type="entry name" value="AMINOGLYCOSIDE PHOSPHOTRANSFERASE DOMAIN-CONTAINING PROTEIN"/>
    <property type="match status" value="1"/>
</dbReference>
<organism evidence="2 3">
    <name type="scientific">Parachaetomium inaequale</name>
    <dbReference type="NCBI Taxonomy" id="2588326"/>
    <lineage>
        <taxon>Eukaryota</taxon>
        <taxon>Fungi</taxon>
        <taxon>Dikarya</taxon>
        <taxon>Ascomycota</taxon>
        <taxon>Pezizomycotina</taxon>
        <taxon>Sordariomycetes</taxon>
        <taxon>Sordariomycetidae</taxon>
        <taxon>Sordariales</taxon>
        <taxon>Chaetomiaceae</taxon>
        <taxon>Parachaetomium</taxon>
    </lineage>
</organism>
<keyword evidence="3" id="KW-1185">Reference proteome</keyword>
<dbReference type="Proteomes" id="UP001303115">
    <property type="component" value="Unassembled WGS sequence"/>
</dbReference>
<dbReference type="InterPro" id="IPR011009">
    <property type="entry name" value="Kinase-like_dom_sf"/>
</dbReference>
<comment type="caution">
    <text evidence="2">The sequence shown here is derived from an EMBL/GenBank/DDBJ whole genome shotgun (WGS) entry which is preliminary data.</text>
</comment>
<dbReference type="PANTHER" id="PTHR21310">
    <property type="entry name" value="AMINOGLYCOSIDE PHOSPHOTRANSFERASE-RELATED-RELATED"/>
    <property type="match status" value="1"/>
</dbReference>
<protein>
    <recommendedName>
        <fullName evidence="1">Aminoglycoside phosphotransferase domain-containing protein</fullName>
    </recommendedName>
</protein>
<dbReference type="InterPro" id="IPR002575">
    <property type="entry name" value="Aminoglycoside_PTrfase"/>
</dbReference>
<reference evidence="3" key="1">
    <citation type="journal article" date="2023" name="Mol. Phylogenet. Evol.">
        <title>Genome-scale phylogeny and comparative genomics of the fungal order Sordariales.</title>
        <authorList>
            <person name="Hensen N."/>
            <person name="Bonometti L."/>
            <person name="Westerberg I."/>
            <person name="Brannstrom I.O."/>
            <person name="Guillou S."/>
            <person name="Cros-Aarteil S."/>
            <person name="Calhoun S."/>
            <person name="Haridas S."/>
            <person name="Kuo A."/>
            <person name="Mondo S."/>
            <person name="Pangilinan J."/>
            <person name="Riley R."/>
            <person name="LaButti K."/>
            <person name="Andreopoulos B."/>
            <person name="Lipzen A."/>
            <person name="Chen C."/>
            <person name="Yan M."/>
            <person name="Daum C."/>
            <person name="Ng V."/>
            <person name="Clum A."/>
            <person name="Steindorff A."/>
            <person name="Ohm R.A."/>
            <person name="Martin F."/>
            <person name="Silar P."/>
            <person name="Natvig D.O."/>
            <person name="Lalanne C."/>
            <person name="Gautier V."/>
            <person name="Ament-Velasquez S.L."/>
            <person name="Kruys A."/>
            <person name="Hutchinson M.I."/>
            <person name="Powell A.J."/>
            <person name="Barry K."/>
            <person name="Miller A.N."/>
            <person name="Grigoriev I.V."/>
            <person name="Debuchy R."/>
            <person name="Gladieux P."/>
            <person name="Hiltunen Thoren M."/>
            <person name="Johannesson H."/>
        </authorList>
    </citation>
    <scope>NUCLEOTIDE SEQUENCE [LARGE SCALE GENOMIC DNA]</scope>
    <source>
        <strain evidence="3">CBS 284.82</strain>
    </source>
</reference>
<gene>
    <name evidence="2" type="ORF">C8A01DRAFT_41338</name>
</gene>